<organism evidence="1">
    <name type="scientific">Ixodes ricinus</name>
    <name type="common">Common tick</name>
    <name type="synonym">Acarus ricinus</name>
    <dbReference type="NCBI Taxonomy" id="34613"/>
    <lineage>
        <taxon>Eukaryota</taxon>
        <taxon>Metazoa</taxon>
        <taxon>Ecdysozoa</taxon>
        <taxon>Arthropoda</taxon>
        <taxon>Chelicerata</taxon>
        <taxon>Arachnida</taxon>
        <taxon>Acari</taxon>
        <taxon>Parasitiformes</taxon>
        <taxon>Ixodida</taxon>
        <taxon>Ixodoidea</taxon>
        <taxon>Ixodidae</taxon>
        <taxon>Ixodinae</taxon>
        <taxon>Ixodes</taxon>
    </lineage>
</organism>
<dbReference type="AlphaFoldDB" id="A0A6B0VBZ7"/>
<proteinExistence type="predicted"/>
<sequence>MGALVLGQAATARVAVAALVAQERLHLGVAPQVSPVAAEGLQPAVAHMAHVAAVTGMLHLQQLVLQAQVFGQLLLLQEGLLTLAAPHGGHLRVAGGRVLGQLLGLRAPECAQRTVQLHGLRVQAGGHLGHTLRVSFLDQRTVVSGNVTLQACLAEKQLLAVHAQEGLSPMLVTHVVLVQLVMVPEGEVALPALGSVALLVTHKGRLAQEAPLARLALEGPLGLRPVLPLVEQAVGAAGKSLAANLAAVDRLHRLGGRVAPRMCQSPMDLEHLDAAEPAVARRAQGAALNSISVPGGRGLGVAGGQDDVVHRLVVLLWVWDVLEVVRQWGFTESAQRLALPVRYADEHLLPHRTSLGGTSLQGKVLPSRRPLVPAEAPKDQRHEGAPFQAAGKHQLRAEGIFVHVYEHPGGHGGPLSV</sequence>
<name>A0A6B0VBZ7_IXORI</name>
<reference evidence="1" key="1">
    <citation type="submission" date="2019-12" db="EMBL/GenBank/DDBJ databases">
        <title>An insight into the sialome of adult female Ixodes ricinus ticks feeding for 6 days.</title>
        <authorList>
            <person name="Perner J."/>
            <person name="Ribeiro J.M.C."/>
        </authorList>
    </citation>
    <scope>NUCLEOTIDE SEQUENCE</scope>
    <source>
        <strain evidence="1">Semi-engorged</strain>
        <tissue evidence="1">Salivary glands</tissue>
    </source>
</reference>
<dbReference type="EMBL" id="GIFC01017173">
    <property type="protein sequence ID" value="MXU99256.1"/>
    <property type="molecule type" value="Transcribed_RNA"/>
</dbReference>
<evidence type="ECO:0000313" key="1">
    <source>
        <dbReference type="EMBL" id="MXU99256.1"/>
    </source>
</evidence>
<protein>
    <submittedName>
        <fullName evidence="1">Uncharacterized protein</fullName>
    </submittedName>
</protein>
<accession>A0A6B0VBZ7</accession>